<reference evidence="11" key="1">
    <citation type="submission" date="2014-02" db="EMBL/GenBank/DDBJ databases">
        <authorList>
            <person name="Genoscope - CEA"/>
        </authorList>
    </citation>
    <scope>NUCLEOTIDE SEQUENCE</scope>
    <source>
        <strain evidence="11">LS3</strain>
    </source>
</reference>
<feature type="transmembrane region" description="Helical" evidence="9">
    <location>
        <begin position="380"/>
        <end position="401"/>
    </location>
</feature>
<feature type="transmembrane region" description="Helical" evidence="9">
    <location>
        <begin position="162"/>
        <end position="183"/>
    </location>
</feature>
<evidence type="ECO:0000256" key="8">
    <source>
        <dbReference type="RuleBase" id="RU003346"/>
    </source>
</evidence>
<protein>
    <submittedName>
        <fullName evidence="11">ARAD1D18106p</fullName>
    </submittedName>
</protein>
<feature type="transmembrane region" description="Helical" evidence="9">
    <location>
        <begin position="453"/>
        <end position="470"/>
    </location>
</feature>
<comment type="similarity">
    <text evidence="2 8">Belongs to the major facilitator superfamily. Sugar transporter (TC 2.A.1.1) family.</text>
</comment>
<name>A0A060TAD9_BLAAD</name>
<evidence type="ECO:0000259" key="10">
    <source>
        <dbReference type="PROSITE" id="PS50850"/>
    </source>
</evidence>
<proteinExistence type="inferred from homology"/>
<feature type="transmembrane region" description="Helical" evidence="9">
    <location>
        <begin position="235"/>
        <end position="256"/>
    </location>
</feature>
<keyword evidence="6 9" id="KW-1133">Transmembrane helix</keyword>
<accession>A0A060TAD9</accession>
<dbReference type="PROSITE" id="PS00217">
    <property type="entry name" value="SUGAR_TRANSPORT_2"/>
    <property type="match status" value="1"/>
</dbReference>
<dbReference type="PRINTS" id="PR00171">
    <property type="entry name" value="SUGRTRNSPORT"/>
</dbReference>
<dbReference type="InterPro" id="IPR005828">
    <property type="entry name" value="MFS_sugar_transport-like"/>
</dbReference>
<reference evidence="11" key="2">
    <citation type="submission" date="2014-06" db="EMBL/GenBank/DDBJ databases">
        <title>The complete genome of Blastobotrys (Arxula) adeninivorans LS3 - a yeast of biotechnological interest.</title>
        <authorList>
            <person name="Kunze G."/>
            <person name="Gaillardin C."/>
            <person name="Czernicka M."/>
            <person name="Durrens P."/>
            <person name="Martin T."/>
            <person name="Boer E."/>
            <person name="Gabaldon T."/>
            <person name="Cruz J."/>
            <person name="Talla E."/>
            <person name="Marck C."/>
            <person name="Goffeau A."/>
            <person name="Barbe V."/>
            <person name="Baret P."/>
            <person name="Baronian K."/>
            <person name="Beier S."/>
            <person name="Bleykasten C."/>
            <person name="Bode R."/>
            <person name="Casaregola S."/>
            <person name="Despons L."/>
            <person name="Fairhead C."/>
            <person name="Giersberg M."/>
            <person name="Gierski P."/>
            <person name="Hahnel U."/>
            <person name="Hartmann A."/>
            <person name="Jankowska D."/>
            <person name="Jubin C."/>
            <person name="Jung P."/>
            <person name="Lafontaine I."/>
            <person name="Leh-Louis V."/>
            <person name="Lemaire M."/>
            <person name="Marcet-Houben M."/>
            <person name="Mascher M."/>
            <person name="Morel G."/>
            <person name="Richard G.-F."/>
            <person name="Riechen J."/>
            <person name="Sacerdot C."/>
            <person name="Sarkar A."/>
            <person name="Savel G."/>
            <person name="Schacherer J."/>
            <person name="Sherman D."/>
            <person name="Straub M.-L."/>
            <person name="Stein N."/>
            <person name="Thierry A."/>
            <person name="Trautwein-Schult A."/>
            <person name="Westhof E."/>
            <person name="Worch S."/>
            <person name="Dujon B."/>
            <person name="Souciet J.-L."/>
            <person name="Wincker P."/>
            <person name="Scholz U."/>
            <person name="Neuveglise N."/>
        </authorList>
    </citation>
    <scope>NUCLEOTIDE SEQUENCE</scope>
    <source>
        <strain evidence="11">LS3</strain>
    </source>
</reference>
<evidence type="ECO:0000256" key="3">
    <source>
        <dbReference type="ARBA" id="ARBA00022448"/>
    </source>
</evidence>
<dbReference type="InterPro" id="IPR050360">
    <property type="entry name" value="MFS_Sugar_Transporters"/>
</dbReference>
<dbReference type="AlphaFoldDB" id="A0A060TAD9"/>
<organism evidence="11">
    <name type="scientific">Blastobotrys adeninivorans</name>
    <name type="common">Yeast</name>
    <name type="synonym">Arxula adeninivorans</name>
    <dbReference type="NCBI Taxonomy" id="409370"/>
    <lineage>
        <taxon>Eukaryota</taxon>
        <taxon>Fungi</taxon>
        <taxon>Dikarya</taxon>
        <taxon>Ascomycota</taxon>
        <taxon>Saccharomycotina</taxon>
        <taxon>Dipodascomycetes</taxon>
        <taxon>Dipodascales</taxon>
        <taxon>Trichomonascaceae</taxon>
        <taxon>Blastobotrys</taxon>
    </lineage>
</organism>
<dbReference type="InterPro" id="IPR003663">
    <property type="entry name" value="Sugar/inositol_transpt"/>
</dbReference>
<evidence type="ECO:0000256" key="9">
    <source>
        <dbReference type="SAM" id="Phobius"/>
    </source>
</evidence>
<comment type="subcellular location">
    <subcellularLocation>
        <location evidence="1">Membrane</location>
        <topology evidence="1">Multi-pass membrane protein</topology>
    </subcellularLocation>
</comment>
<evidence type="ECO:0000256" key="4">
    <source>
        <dbReference type="ARBA" id="ARBA00022597"/>
    </source>
</evidence>
<dbReference type="PROSITE" id="PS50850">
    <property type="entry name" value="MFS"/>
    <property type="match status" value="1"/>
</dbReference>
<evidence type="ECO:0000256" key="5">
    <source>
        <dbReference type="ARBA" id="ARBA00022692"/>
    </source>
</evidence>
<evidence type="ECO:0000256" key="7">
    <source>
        <dbReference type="ARBA" id="ARBA00023136"/>
    </source>
</evidence>
<dbReference type="PANTHER" id="PTHR48022:SF83">
    <property type="entry name" value="MAJOR FACILITATOR SUPERFAMILY (MFS) PROFILE DOMAIN-CONTAINING PROTEIN"/>
    <property type="match status" value="1"/>
</dbReference>
<evidence type="ECO:0000313" key="11">
    <source>
        <dbReference type="EMBL" id="CDP37729.1"/>
    </source>
</evidence>
<feature type="transmembrane region" description="Helical" evidence="9">
    <location>
        <begin position="413"/>
        <end position="432"/>
    </location>
</feature>
<dbReference type="NCBIfam" id="TIGR00879">
    <property type="entry name" value="SP"/>
    <property type="match status" value="1"/>
</dbReference>
<dbReference type="EMBL" id="HG937694">
    <property type="protein sequence ID" value="CDP37729.1"/>
    <property type="molecule type" value="Genomic_DNA"/>
</dbReference>
<feature type="transmembrane region" description="Helical" evidence="9">
    <location>
        <begin position="195"/>
        <end position="215"/>
    </location>
</feature>
<evidence type="ECO:0000256" key="6">
    <source>
        <dbReference type="ARBA" id="ARBA00022989"/>
    </source>
</evidence>
<feature type="transmembrane region" description="Helical" evidence="9">
    <location>
        <begin position="138"/>
        <end position="156"/>
    </location>
</feature>
<dbReference type="SUPFAM" id="SSF103473">
    <property type="entry name" value="MFS general substrate transporter"/>
    <property type="match status" value="1"/>
</dbReference>
<keyword evidence="5 9" id="KW-0812">Transmembrane</keyword>
<dbReference type="InterPro" id="IPR036259">
    <property type="entry name" value="MFS_trans_sf"/>
</dbReference>
<dbReference type="InterPro" id="IPR005829">
    <property type="entry name" value="Sugar_transporter_CS"/>
</dbReference>
<keyword evidence="3 8" id="KW-0813">Transport</keyword>
<feature type="domain" description="Major facilitator superfamily (MFS) profile" evidence="10">
    <location>
        <begin position="60"/>
        <end position="504"/>
    </location>
</feature>
<sequence length="543" mass="61548">MSKQKEVTVEHIDVKEDAEAQSVGGVEEWNIDADFKEANFLEHDLGFFQAVKKYPKAMLWSVIVSMTIVMEGYDTNLIGNFFAYPEFVKKYGSYYESIDGYQLSGAWQVGLNNAAQIGPIIGAFANGYLSQKFGFRKVMLASLVMMAAFIFVSFFAQNIVTLFFGLVLCGIPWGIFATMGPAYSSEICPLAFRGYLTAYTNMCFAMGQFIGGGVLEALVDRTDQWSYRIPFAVQWAWPLPLFIILWFCPESPWWLVRQGRYKDAEKVVKRLSSKNDQSHTRQMVSMMIRTNEMEQEIDSGSSWIDCFKGIDLRRTEIACVTFMGQVSTGSAFAYSASYFFTQAGLSAADAYKINLGGTAIAFIGTIIAWFLMARFGRRPIYITGVFFMALFLFIIGCLDFGRTKIEAIKWVQAVLAVLWLFVFSMSVGPVGWTVPSEVGATRLRQKTICLARICYYIITIVANCLQPYMINPTEWNWNGKTGFFWCGSATVTLIWCCFRLPETKNRTFAELDVLFSRKISARKFAETEVDLYNDTNEKEEMEQ</sequence>
<dbReference type="Pfam" id="PF00083">
    <property type="entry name" value="Sugar_tr"/>
    <property type="match status" value="1"/>
</dbReference>
<keyword evidence="7 9" id="KW-0472">Membrane</keyword>
<dbReference type="InterPro" id="IPR020846">
    <property type="entry name" value="MFS_dom"/>
</dbReference>
<feature type="transmembrane region" description="Helical" evidence="9">
    <location>
        <begin position="353"/>
        <end position="373"/>
    </location>
</feature>
<evidence type="ECO:0000256" key="2">
    <source>
        <dbReference type="ARBA" id="ARBA00010992"/>
    </source>
</evidence>
<dbReference type="GO" id="GO:0005351">
    <property type="term" value="F:carbohydrate:proton symporter activity"/>
    <property type="evidence" value="ECO:0007669"/>
    <property type="project" value="TreeGrafter"/>
</dbReference>
<gene>
    <name evidence="11" type="ORF">GNLVRS02_ARAD1D18106g</name>
</gene>
<dbReference type="Gene3D" id="1.20.1250.20">
    <property type="entry name" value="MFS general substrate transporter like domains"/>
    <property type="match status" value="1"/>
</dbReference>
<evidence type="ECO:0000256" key="1">
    <source>
        <dbReference type="ARBA" id="ARBA00004141"/>
    </source>
</evidence>
<dbReference type="PANTHER" id="PTHR48022">
    <property type="entry name" value="PLASTIDIC GLUCOSE TRANSPORTER 4"/>
    <property type="match status" value="1"/>
</dbReference>
<dbReference type="GO" id="GO:0016020">
    <property type="term" value="C:membrane"/>
    <property type="evidence" value="ECO:0007669"/>
    <property type="project" value="UniProtKB-SubCell"/>
</dbReference>
<keyword evidence="4" id="KW-0762">Sugar transport</keyword>
<dbReference type="PhylomeDB" id="A0A060TAD9"/>
<feature type="transmembrane region" description="Helical" evidence="9">
    <location>
        <begin position="317"/>
        <end position="341"/>
    </location>
</feature>
<dbReference type="FunFam" id="1.20.1250.20:FF:000254">
    <property type="entry name" value="MAL31p Maltose permease"/>
    <property type="match status" value="1"/>
</dbReference>
<feature type="transmembrane region" description="Helical" evidence="9">
    <location>
        <begin position="482"/>
        <end position="500"/>
    </location>
</feature>